<comment type="caution">
    <text evidence="2">The sequence shown here is derived from an EMBL/GenBank/DDBJ whole genome shotgun (WGS) entry which is preliminary data.</text>
</comment>
<evidence type="ECO:0000313" key="2">
    <source>
        <dbReference type="EMBL" id="MFN0291581.1"/>
    </source>
</evidence>
<dbReference type="SMART" id="SM00028">
    <property type="entry name" value="TPR"/>
    <property type="match status" value="3"/>
</dbReference>
<dbReference type="Gene3D" id="1.25.40.10">
    <property type="entry name" value="Tetratricopeptide repeat domain"/>
    <property type="match status" value="3"/>
</dbReference>
<dbReference type="EMBL" id="SRMP02000012">
    <property type="protein sequence ID" value="MFN0291581.1"/>
    <property type="molecule type" value="Genomic_DNA"/>
</dbReference>
<dbReference type="SUPFAM" id="SSF81901">
    <property type="entry name" value="HCP-like"/>
    <property type="match status" value="2"/>
</dbReference>
<gene>
    <name evidence="2" type="ORF">E5L68_009250</name>
</gene>
<dbReference type="InterPro" id="IPR019734">
    <property type="entry name" value="TPR_rpt"/>
</dbReference>
<dbReference type="InterPro" id="IPR011990">
    <property type="entry name" value="TPR-like_helical_dom_sf"/>
</dbReference>
<dbReference type="RefSeq" id="WP_138728178.1">
    <property type="nucleotide sequence ID" value="NZ_SRMP02000012.1"/>
</dbReference>
<dbReference type="InterPro" id="IPR006597">
    <property type="entry name" value="Sel1-like"/>
</dbReference>
<dbReference type="InterPro" id="IPR050767">
    <property type="entry name" value="Sel1_AlgK"/>
</dbReference>
<keyword evidence="1" id="KW-0732">Signal</keyword>
<dbReference type="SMART" id="SM00671">
    <property type="entry name" value="SEL1"/>
    <property type="match status" value="7"/>
</dbReference>
<dbReference type="Pfam" id="PF08238">
    <property type="entry name" value="Sel1"/>
    <property type="match status" value="7"/>
</dbReference>
<dbReference type="PANTHER" id="PTHR11102">
    <property type="entry name" value="SEL-1-LIKE PROTEIN"/>
    <property type="match status" value="1"/>
</dbReference>
<keyword evidence="3" id="KW-1185">Reference proteome</keyword>
<protein>
    <submittedName>
        <fullName evidence="2">Tetratricopeptide repeat protein</fullName>
    </submittedName>
</protein>
<reference evidence="2 3" key="1">
    <citation type="submission" date="2024-12" db="EMBL/GenBank/DDBJ databases">
        <authorList>
            <person name="Hu S."/>
        </authorList>
    </citation>
    <scope>NUCLEOTIDE SEQUENCE [LARGE SCALE GENOMIC DNA]</scope>
    <source>
        <strain evidence="2 3">P-25</strain>
    </source>
</reference>
<feature type="chain" id="PRO_5045302348" evidence="1">
    <location>
        <begin position="20"/>
        <end position="445"/>
    </location>
</feature>
<organism evidence="2 3">
    <name type="scientific">Pedobacter helvus</name>
    <dbReference type="NCBI Taxonomy" id="2563444"/>
    <lineage>
        <taxon>Bacteria</taxon>
        <taxon>Pseudomonadati</taxon>
        <taxon>Bacteroidota</taxon>
        <taxon>Sphingobacteriia</taxon>
        <taxon>Sphingobacteriales</taxon>
        <taxon>Sphingobacteriaceae</taxon>
        <taxon>Pedobacter</taxon>
    </lineage>
</organism>
<sequence>MIKYTLFALLLNLAIYSHAQENAIATLKFEEAEAAFNSGNYATALNKLDEVDKLAGIMSKSLYLRIVATDIIFDYYDVKSTTLLTLGKYVDSYLKTMEAEGLDDKYRAVYAISGRVNTALQVKKWKESLEFINGEKAGKDKNFEEAIAWLKKGEAKGNLAAINYIGLVYQSQQKYQEAFDHFNKAASAGYATAMRNLAGYYLGGVKGVVAQNYDEAMKWYLKAAENGEADAFDSIGMMYSFGQSVTKNEAEALKWYGRAVNKGQVSAMENMGMLYHFVSESFRDHTKAMFWYRMALERGSKQMENNVGSLYFEGKGVPQNYPEALNWFKKAAANGNIRSANNIGDMYFNGHGSAKNYAEALTWYKKAYESNESEQKQRAKESLGKCYYEMAKEKYLKKDYTSALDDYKSAFSFGNRMARYSIAAMYRDGLGVAKDKKIAKEWENK</sequence>
<dbReference type="Proteomes" id="UP001517367">
    <property type="component" value="Unassembled WGS sequence"/>
</dbReference>
<proteinExistence type="predicted"/>
<dbReference type="PANTHER" id="PTHR11102:SF160">
    <property type="entry name" value="ERAD-ASSOCIATED E3 UBIQUITIN-PROTEIN LIGASE COMPONENT HRD3"/>
    <property type="match status" value="1"/>
</dbReference>
<accession>A0ABW9JIM6</accession>
<evidence type="ECO:0000313" key="3">
    <source>
        <dbReference type="Proteomes" id="UP001517367"/>
    </source>
</evidence>
<name>A0ABW9JIM6_9SPHI</name>
<evidence type="ECO:0000256" key="1">
    <source>
        <dbReference type="SAM" id="SignalP"/>
    </source>
</evidence>
<feature type="signal peptide" evidence="1">
    <location>
        <begin position="1"/>
        <end position="19"/>
    </location>
</feature>